<reference evidence="1" key="2">
    <citation type="submission" date="2020-11" db="EMBL/GenBank/DDBJ databases">
        <authorList>
            <person name="McCartney M.A."/>
            <person name="Auch B."/>
            <person name="Kono T."/>
            <person name="Mallez S."/>
            <person name="Becker A."/>
            <person name="Gohl D.M."/>
            <person name="Silverstein K.A.T."/>
            <person name="Koren S."/>
            <person name="Bechman K.B."/>
            <person name="Herman A."/>
            <person name="Abrahante J.E."/>
            <person name="Garbe J."/>
        </authorList>
    </citation>
    <scope>NUCLEOTIDE SEQUENCE</scope>
    <source>
        <strain evidence="1">Duluth1</strain>
        <tissue evidence="1">Whole animal</tissue>
    </source>
</reference>
<sequence length="132" mass="14382">MKGLHREKNVQNKQAHLKLFTVESTTSSANVLPFDSSTTIHTTASTTTAQPSSTISFKNIDLDSAIHIGCSSIGWNVSVDNKLIQVLHQSAASVEVYFGDNSCRGSISGNFLLFTEGFQDCLTNQKVKFLIN</sequence>
<dbReference type="Proteomes" id="UP000828390">
    <property type="component" value="Unassembled WGS sequence"/>
</dbReference>
<proteinExistence type="predicted"/>
<dbReference type="EMBL" id="JAIWYP010000004">
    <property type="protein sequence ID" value="KAH3834461.1"/>
    <property type="molecule type" value="Genomic_DNA"/>
</dbReference>
<evidence type="ECO:0000313" key="1">
    <source>
        <dbReference type="EMBL" id="KAH3834461.1"/>
    </source>
</evidence>
<reference evidence="1" key="1">
    <citation type="journal article" date="2019" name="bioRxiv">
        <title>The Genome of the Zebra Mussel, Dreissena polymorpha: A Resource for Invasive Species Research.</title>
        <authorList>
            <person name="McCartney M.A."/>
            <person name="Auch B."/>
            <person name="Kono T."/>
            <person name="Mallez S."/>
            <person name="Zhang Y."/>
            <person name="Obille A."/>
            <person name="Becker A."/>
            <person name="Abrahante J.E."/>
            <person name="Garbe J."/>
            <person name="Badalamenti J.P."/>
            <person name="Herman A."/>
            <person name="Mangelson H."/>
            <person name="Liachko I."/>
            <person name="Sullivan S."/>
            <person name="Sone E.D."/>
            <person name="Koren S."/>
            <person name="Silverstein K.A.T."/>
            <person name="Beckman K.B."/>
            <person name="Gohl D.M."/>
        </authorList>
    </citation>
    <scope>NUCLEOTIDE SEQUENCE</scope>
    <source>
        <strain evidence="1">Duluth1</strain>
        <tissue evidence="1">Whole animal</tissue>
    </source>
</reference>
<gene>
    <name evidence="1" type="ORF">DPMN_107787</name>
</gene>
<evidence type="ECO:0000313" key="2">
    <source>
        <dbReference type="Proteomes" id="UP000828390"/>
    </source>
</evidence>
<protein>
    <submittedName>
        <fullName evidence="1">Uncharacterized protein</fullName>
    </submittedName>
</protein>
<dbReference type="AlphaFoldDB" id="A0A9D4K7U9"/>
<name>A0A9D4K7U9_DREPO</name>
<accession>A0A9D4K7U9</accession>
<comment type="caution">
    <text evidence="1">The sequence shown here is derived from an EMBL/GenBank/DDBJ whole genome shotgun (WGS) entry which is preliminary data.</text>
</comment>
<keyword evidence="2" id="KW-1185">Reference proteome</keyword>
<organism evidence="1 2">
    <name type="scientific">Dreissena polymorpha</name>
    <name type="common">Zebra mussel</name>
    <name type="synonym">Mytilus polymorpha</name>
    <dbReference type="NCBI Taxonomy" id="45954"/>
    <lineage>
        <taxon>Eukaryota</taxon>
        <taxon>Metazoa</taxon>
        <taxon>Spiralia</taxon>
        <taxon>Lophotrochozoa</taxon>
        <taxon>Mollusca</taxon>
        <taxon>Bivalvia</taxon>
        <taxon>Autobranchia</taxon>
        <taxon>Heteroconchia</taxon>
        <taxon>Euheterodonta</taxon>
        <taxon>Imparidentia</taxon>
        <taxon>Neoheterodontei</taxon>
        <taxon>Myida</taxon>
        <taxon>Dreissenoidea</taxon>
        <taxon>Dreissenidae</taxon>
        <taxon>Dreissena</taxon>
    </lineage>
</organism>